<sequence length="137" mass="14142">MCSLSGCKKSDPDPVVNKGLSGNWAGDYQTQQAGSCSWSGPAVTATATFQVVNNTVTAIVTQTAGPTSVPTQFTGTIDGNTVSLSTANSAICNGTPRSYISRFGGTINGSTLTLVSRDTICPAQGCIFLKTIKLTRQ</sequence>
<accession>A0A2K8YZG6</accession>
<evidence type="ECO:0000313" key="2">
    <source>
        <dbReference type="Proteomes" id="UP000232883"/>
    </source>
</evidence>
<dbReference type="Proteomes" id="UP000232883">
    <property type="component" value="Chromosome"/>
</dbReference>
<dbReference type="AlphaFoldDB" id="A0A2K8YZG6"/>
<gene>
    <name evidence="1" type="ORF">CWM47_14980</name>
</gene>
<proteinExistence type="predicted"/>
<protein>
    <recommendedName>
        <fullName evidence="3">Lipocalin-like domain-containing protein</fullName>
    </recommendedName>
</protein>
<dbReference type="KEGG" id="spir:CWM47_14980"/>
<keyword evidence="2" id="KW-1185">Reference proteome</keyword>
<dbReference type="EMBL" id="CP025096">
    <property type="protein sequence ID" value="AUD03023.1"/>
    <property type="molecule type" value="Genomic_DNA"/>
</dbReference>
<evidence type="ECO:0008006" key="3">
    <source>
        <dbReference type="Google" id="ProtNLM"/>
    </source>
</evidence>
<evidence type="ECO:0000313" key="1">
    <source>
        <dbReference type="EMBL" id="AUD03023.1"/>
    </source>
</evidence>
<name>A0A2K8YZG6_9BACT</name>
<organism evidence="1 2">
    <name type="scientific">Spirosoma pollinicola</name>
    <dbReference type="NCBI Taxonomy" id="2057025"/>
    <lineage>
        <taxon>Bacteria</taxon>
        <taxon>Pseudomonadati</taxon>
        <taxon>Bacteroidota</taxon>
        <taxon>Cytophagia</taxon>
        <taxon>Cytophagales</taxon>
        <taxon>Cytophagaceae</taxon>
        <taxon>Spirosoma</taxon>
    </lineage>
</organism>
<reference evidence="1 2" key="1">
    <citation type="submission" date="2017-11" db="EMBL/GenBank/DDBJ databases">
        <title>Taxonomic description and genome sequences of Spirosoma HA7 sp. nov., isolated from pollen microhabitat of Corylus avellana.</title>
        <authorList>
            <person name="Ambika Manirajan B."/>
            <person name="Suarez C."/>
            <person name="Ratering S."/>
            <person name="Geissler-Plaum R."/>
            <person name="Cardinale M."/>
            <person name="Sylvia S."/>
        </authorList>
    </citation>
    <scope>NUCLEOTIDE SEQUENCE [LARGE SCALE GENOMIC DNA]</scope>
    <source>
        <strain evidence="1 2">HA7</strain>
    </source>
</reference>